<organism evidence="1 2">
    <name type="scientific">Nostoc commune NIES-4072</name>
    <dbReference type="NCBI Taxonomy" id="2005467"/>
    <lineage>
        <taxon>Bacteria</taxon>
        <taxon>Bacillati</taxon>
        <taxon>Cyanobacteriota</taxon>
        <taxon>Cyanophyceae</taxon>
        <taxon>Nostocales</taxon>
        <taxon>Nostocaceae</taxon>
        <taxon>Nostoc</taxon>
    </lineage>
</organism>
<keyword evidence="2" id="KW-1185">Reference proteome</keyword>
<sequence>MLIQGSCVVEQLLTREEAARQLEPSVGIRQFQKYLDLASLYLPEFEDFRDEDNGGLNGRAKLTNWHLPVLQRIRSYVLAKGSLKKVAIELKNHPEKFLGA</sequence>
<accession>A0A2R5FWD2</accession>
<evidence type="ECO:0000313" key="2">
    <source>
        <dbReference type="Proteomes" id="UP000245124"/>
    </source>
</evidence>
<dbReference type="EMBL" id="BDUD01000002">
    <property type="protein sequence ID" value="GBG23047.1"/>
    <property type="molecule type" value="Genomic_DNA"/>
</dbReference>
<dbReference type="Proteomes" id="UP000245124">
    <property type="component" value="Unassembled WGS sequence"/>
</dbReference>
<name>A0A2R5FWD2_NOSCO</name>
<reference evidence="1 2" key="1">
    <citation type="submission" date="2017-06" db="EMBL/GenBank/DDBJ databases">
        <title>Genome sequencing of cyanobaciteial culture collection at National Institute for Environmental Studies (NIES).</title>
        <authorList>
            <person name="Hirose Y."/>
            <person name="Shimura Y."/>
            <person name="Fujisawa T."/>
            <person name="Nakamura Y."/>
            <person name="Kawachi M."/>
        </authorList>
    </citation>
    <scope>NUCLEOTIDE SEQUENCE [LARGE SCALE GENOMIC DNA]</scope>
    <source>
        <strain evidence="1 2">NIES-4072</strain>
    </source>
</reference>
<dbReference type="AlphaFoldDB" id="A0A2R5FWD2"/>
<proteinExistence type="predicted"/>
<dbReference type="OrthoDB" id="488084at2"/>
<protein>
    <submittedName>
        <fullName evidence="1">Uncharacterized protein</fullName>
    </submittedName>
</protein>
<evidence type="ECO:0000313" key="1">
    <source>
        <dbReference type="EMBL" id="GBG23047.1"/>
    </source>
</evidence>
<dbReference type="RefSeq" id="WP_109013019.1">
    <property type="nucleotide sequence ID" value="NZ_BDUD01000002.1"/>
</dbReference>
<comment type="caution">
    <text evidence="1">The sequence shown here is derived from an EMBL/GenBank/DDBJ whole genome shotgun (WGS) entry which is preliminary data.</text>
</comment>
<gene>
    <name evidence="1" type="ORF">NIES4072_67590</name>
</gene>